<dbReference type="Proteomes" id="UP001217089">
    <property type="component" value="Unassembled WGS sequence"/>
</dbReference>
<dbReference type="EMBL" id="JARBDR010000018">
    <property type="protein sequence ID" value="KAJ8321905.1"/>
    <property type="molecule type" value="Genomic_DNA"/>
</dbReference>
<comment type="caution">
    <text evidence="1">The sequence shown here is derived from an EMBL/GenBank/DDBJ whole genome shotgun (WGS) entry which is preliminary data.</text>
</comment>
<name>A0ABQ9FXD9_TEGGR</name>
<keyword evidence="2" id="KW-1185">Reference proteome</keyword>
<reference evidence="1 2" key="1">
    <citation type="submission" date="2022-12" db="EMBL/GenBank/DDBJ databases">
        <title>Chromosome-level genome of Tegillarca granosa.</title>
        <authorList>
            <person name="Kim J."/>
        </authorList>
    </citation>
    <scope>NUCLEOTIDE SEQUENCE [LARGE SCALE GENOMIC DNA]</scope>
    <source>
        <strain evidence="1">Teg-2019</strain>
        <tissue evidence="1">Adductor muscle</tissue>
    </source>
</reference>
<protein>
    <submittedName>
        <fullName evidence="1">Uncharacterized protein</fullName>
    </submittedName>
</protein>
<evidence type="ECO:0000313" key="1">
    <source>
        <dbReference type="EMBL" id="KAJ8321905.1"/>
    </source>
</evidence>
<evidence type="ECO:0000313" key="2">
    <source>
        <dbReference type="Proteomes" id="UP001217089"/>
    </source>
</evidence>
<proteinExistence type="predicted"/>
<accession>A0ABQ9FXD9</accession>
<sequence length="124" mass="14197">MLKPSPNRVLNSSAIDSCMMSGGIKIVYEVVMTPAYIKTRYRLPCRTRPALDLKGTRPALTLTETRPALILKGTRPALILKGQLLFMKDKDFFKNLKSFFSSDLYDFVQYKLCSLHIDENDEKF</sequence>
<organism evidence="1 2">
    <name type="scientific">Tegillarca granosa</name>
    <name type="common">Malaysian cockle</name>
    <name type="synonym">Anadara granosa</name>
    <dbReference type="NCBI Taxonomy" id="220873"/>
    <lineage>
        <taxon>Eukaryota</taxon>
        <taxon>Metazoa</taxon>
        <taxon>Spiralia</taxon>
        <taxon>Lophotrochozoa</taxon>
        <taxon>Mollusca</taxon>
        <taxon>Bivalvia</taxon>
        <taxon>Autobranchia</taxon>
        <taxon>Pteriomorphia</taxon>
        <taxon>Arcoida</taxon>
        <taxon>Arcoidea</taxon>
        <taxon>Arcidae</taxon>
        <taxon>Tegillarca</taxon>
    </lineage>
</organism>
<gene>
    <name evidence="1" type="ORF">KUTeg_000376</name>
</gene>